<comment type="cofactor">
    <cofactor evidence="1">
        <name>FAD</name>
        <dbReference type="ChEBI" id="CHEBI:57692"/>
    </cofactor>
</comment>
<evidence type="ECO:0000256" key="2">
    <source>
        <dbReference type="ARBA" id="ARBA00022630"/>
    </source>
</evidence>
<dbReference type="SUPFAM" id="SSF56425">
    <property type="entry name" value="Succinate dehydrogenase/fumarate reductase flavoprotein, catalytic domain"/>
    <property type="match status" value="1"/>
</dbReference>
<reference evidence="6 7" key="1">
    <citation type="submission" date="2018-03" db="EMBL/GenBank/DDBJ databases">
        <title>Genomic Encyclopedia of Archaeal and Bacterial Type Strains, Phase II (KMG-II): from individual species to whole genera.</title>
        <authorList>
            <person name="Goeker M."/>
        </authorList>
    </citation>
    <scope>NUCLEOTIDE SEQUENCE [LARGE SCALE GENOMIC DNA]</scope>
    <source>
        <strain evidence="6 7">DSM 100673</strain>
    </source>
</reference>
<proteinExistence type="predicted"/>
<dbReference type="Gene3D" id="3.50.50.60">
    <property type="entry name" value="FAD/NAD(P)-binding domain"/>
    <property type="match status" value="1"/>
</dbReference>
<dbReference type="InterPro" id="IPR036188">
    <property type="entry name" value="FAD/NAD-bd_sf"/>
</dbReference>
<dbReference type="Proteomes" id="UP000240418">
    <property type="component" value="Unassembled WGS sequence"/>
</dbReference>
<dbReference type="GO" id="GO:0016491">
    <property type="term" value="F:oxidoreductase activity"/>
    <property type="evidence" value="ECO:0007669"/>
    <property type="project" value="UniProtKB-KW"/>
</dbReference>
<comment type="caution">
    <text evidence="6">The sequence shown here is derived from an EMBL/GenBank/DDBJ whole genome shotgun (WGS) entry which is preliminary data.</text>
</comment>
<dbReference type="SUPFAM" id="SSF51905">
    <property type="entry name" value="FAD/NAD(P)-binding domain"/>
    <property type="match status" value="1"/>
</dbReference>
<gene>
    <name evidence="6" type="ORF">CLV88_1127</name>
</gene>
<evidence type="ECO:0000256" key="3">
    <source>
        <dbReference type="ARBA" id="ARBA00022827"/>
    </source>
</evidence>
<keyword evidence="3" id="KW-0274">FAD</keyword>
<organism evidence="6 7">
    <name type="scientific">Shimia abyssi</name>
    <dbReference type="NCBI Taxonomy" id="1662395"/>
    <lineage>
        <taxon>Bacteria</taxon>
        <taxon>Pseudomonadati</taxon>
        <taxon>Pseudomonadota</taxon>
        <taxon>Alphaproteobacteria</taxon>
        <taxon>Rhodobacterales</taxon>
        <taxon>Roseobacteraceae</taxon>
    </lineage>
</organism>
<feature type="domain" description="FAD-dependent oxidoreductase 2 FAD-binding" evidence="5">
    <location>
        <begin position="23"/>
        <end position="433"/>
    </location>
</feature>
<keyword evidence="4" id="KW-0560">Oxidoreductase</keyword>
<dbReference type="Pfam" id="PF00890">
    <property type="entry name" value="FAD_binding_2"/>
    <property type="match status" value="1"/>
</dbReference>
<dbReference type="InterPro" id="IPR027477">
    <property type="entry name" value="Succ_DH/fumarate_Rdtase_cat_sf"/>
</dbReference>
<dbReference type="InterPro" id="IPR003953">
    <property type="entry name" value="FAD-dep_OxRdtase_2_FAD-bd"/>
</dbReference>
<keyword evidence="7" id="KW-1185">Reference proteome</keyword>
<dbReference type="AlphaFoldDB" id="A0A2P8F8N6"/>
<evidence type="ECO:0000256" key="1">
    <source>
        <dbReference type="ARBA" id="ARBA00001974"/>
    </source>
</evidence>
<protein>
    <submittedName>
        <fullName evidence="6">Fumarate reductase flavoprotein subunit</fullName>
    </submittedName>
</protein>
<dbReference type="EMBL" id="PYGJ01000012">
    <property type="protein sequence ID" value="PSL18083.1"/>
    <property type="molecule type" value="Genomic_DNA"/>
</dbReference>
<evidence type="ECO:0000313" key="7">
    <source>
        <dbReference type="Proteomes" id="UP000240418"/>
    </source>
</evidence>
<accession>A0A2P8F8N6</accession>
<sequence length="470" mass="48606">MGRGMTAPTVKPPPDSFDLEVELLIIGAGACGLIAALSAKEAGQEVLVIEADAVPSGSTALSAGLIPAAGTKLQQAAGIDDNPAQFAADIQAKAHGENDQELVDLMAQNAAEVIDWLTDTHGLPFSVVDDFDYPGHSSRRMHGLPTRAGAELIDALRSAAERASIDIICGRRAETLYFTGGLVHGIAARRPDGGVETIGCKRLILACNGFGGNRALVAQHMPEIESGLWFGHDGNRGEAVLWADQIGAATQHLGAYQGHGNVAHPHGILITWATITEGGVQVNRAGKRFWNEAQGYSEAARAVLSQPGGEAFAIFDARIAEIARQFEDFKRAEAQGVIKTANSLDELAVALGLPADALGGTIDSLPAAGTDSFGRVFGKTRLAPPYCGVRVTGALFHTQGGLRVGNSARVITRDGLPIPNLFAGGGAACGVSGRGDSGYLSGNGLLAAAALGRIAGNAPTEQRTPHSNPD</sequence>
<dbReference type="PRINTS" id="PR00411">
    <property type="entry name" value="PNDRDTASEI"/>
</dbReference>
<dbReference type="PANTHER" id="PTHR43400">
    <property type="entry name" value="FUMARATE REDUCTASE"/>
    <property type="match status" value="1"/>
</dbReference>
<dbReference type="Gene3D" id="3.90.700.10">
    <property type="entry name" value="Succinate dehydrogenase/fumarate reductase flavoprotein, catalytic domain"/>
    <property type="match status" value="1"/>
</dbReference>
<name>A0A2P8F8N6_9RHOB</name>
<dbReference type="InterPro" id="IPR050315">
    <property type="entry name" value="FAD-oxidoreductase_2"/>
</dbReference>
<dbReference type="PANTHER" id="PTHR43400:SF7">
    <property type="entry name" value="FAD-DEPENDENT OXIDOREDUCTASE 2 FAD BINDING DOMAIN-CONTAINING PROTEIN"/>
    <property type="match status" value="1"/>
</dbReference>
<evidence type="ECO:0000259" key="5">
    <source>
        <dbReference type="Pfam" id="PF00890"/>
    </source>
</evidence>
<evidence type="ECO:0000256" key="4">
    <source>
        <dbReference type="ARBA" id="ARBA00023002"/>
    </source>
</evidence>
<evidence type="ECO:0000313" key="6">
    <source>
        <dbReference type="EMBL" id="PSL18083.1"/>
    </source>
</evidence>
<keyword evidence="2" id="KW-0285">Flavoprotein</keyword>